<dbReference type="Gene3D" id="2.70.98.70">
    <property type="match status" value="1"/>
</dbReference>
<dbReference type="SUPFAM" id="SSF48230">
    <property type="entry name" value="Chondroitin AC/alginate lyase"/>
    <property type="match status" value="1"/>
</dbReference>
<dbReference type="PANTHER" id="PTHR38045">
    <property type="entry name" value="CHROMOSOME 1, WHOLE GENOME SHOTGUN SEQUENCE"/>
    <property type="match status" value="1"/>
</dbReference>
<sequence>MRNKWGKIICIVLGNLILATILLSCIKLDKDLLDINKYFASATKDIIYPSSEQIEMLKAVLPKEAFQPAPPISDRTYWNKIAAMASGKNYLKLALSELDEKPEVPIADSIYRRANLEGNRGIYKPRYYRTMERLEHFILAECIENKGRFLSQINTYLNAIMDMKSWLHPNHDDNENGVLEGRRVSIDLGARRFGSDLALAQVLVGEKLSKNVNEKITEQLKWRIVDTYLTSCKKNDINNRWIKSTSNWNSVCTSGSMFVAIATSTNEDERLEAVGSALNSMKHYLSGFGEDGYCSEGAGYWNYGFGHYLYLAQILHDYTDGRINLFDAGNPEKLKNVGNFPETYQIHTGICAPFSDGVSKVSNDGGFAYNMSARKYGAGMPVDSGKRKTHDSFSAAFQLIEWEYEALVDKTKKDVQPASELQDYTYFDDVGMVISRGKQNIPLSIAIKAGHNSENHNHSDVGTYTIVLDDQIMSGDIGAPSYIAGAFAPDNPARSSWGHPVPRINHTLQSNGREFEGTITATKFTENLDRVVMDIKSAYEVPSLTKLIRTMENDKSGVGAVSIIDEFSSTEAVAFGTAIMTLSEYEIINANTVVLHEGNQKLKAAVSSDTGALKIRDELVPVKHLREGAPAYRIGVDFTEPIKEGSITVKYTPIL</sequence>
<dbReference type="PATRIC" id="fig|1547436.3.peg.1789"/>
<accession>A0A0Q0WWW2</accession>
<dbReference type="EMBL" id="LCTZ01000002">
    <property type="protein sequence ID" value="KQC29951.1"/>
    <property type="molecule type" value="Genomic_DNA"/>
</dbReference>
<proteinExistence type="predicted"/>
<dbReference type="RefSeq" id="WP_055394268.1">
    <property type="nucleotide sequence ID" value="NZ_LCTZ01000002.1"/>
</dbReference>
<dbReference type="InterPro" id="IPR008929">
    <property type="entry name" value="Chondroitin_lyas"/>
</dbReference>
<protein>
    <recommendedName>
        <fullName evidence="3">Heparinase</fullName>
    </recommendedName>
</protein>
<reference evidence="1 2" key="1">
    <citation type="submission" date="2015-04" db="EMBL/GenBank/DDBJ databases">
        <title>Complete genome of flavobacterium.</title>
        <authorList>
            <person name="Kwon Y.M."/>
            <person name="Kim S.-J."/>
        </authorList>
    </citation>
    <scope>NUCLEOTIDE SEQUENCE [LARGE SCALE GENOMIC DNA]</scope>
    <source>
        <strain evidence="1 2">DK169</strain>
    </source>
</reference>
<evidence type="ECO:0008006" key="3">
    <source>
        <dbReference type="Google" id="ProtNLM"/>
    </source>
</evidence>
<organism evidence="1 2">
    <name type="scientific">Flagellimonas eckloniae</name>
    <dbReference type="NCBI Taxonomy" id="346185"/>
    <lineage>
        <taxon>Bacteria</taxon>
        <taxon>Pseudomonadati</taxon>
        <taxon>Bacteroidota</taxon>
        <taxon>Flavobacteriia</taxon>
        <taxon>Flavobacteriales</taxon>
        <taxon>Flavobacteriaceae</taxon>
        <taxon>Flagellimonas</taxon>
    </lineage>
</organism>
<dbReference type="PANTHER" id="PTHR38045:SF1">
    <property type="entry name" value="HEPARINASE II_III-LIKE PROTEIN"/>
    <property type="match status" value="1"/>
</dbReference>
<keyword evidence="2" id="KW-1185">Reference proteome</keyword>
<dbReference type="Gene3D" id="1.50.10.100">
    <property type="entry name" value="Chondroitin AC/alginate lyase"/>
    <property type="match status" value="1"/>
</dbReference>
<evidence type="ECO:0000313" key="1">
    <source>
        <dbReference type="EMBL" id="KQC29951.1"/>
    </source>
</evidence>
<dbReference type="PROSITE" id="PS51257">
    <property type="entry name" value="PROKAR_LIPOPROTEIN"/>
    <property type="match status" value="1"/>
</dbReference>
<dbReference type="OrthoDB" id="9793856at2"/>
<name>A0A0Q0WWW2_9FLAO</name>
<dbReference type="Proteomes" id="UP000050827">
    <property type="component" value="Unassembled WGS sequence"/>
</dbReference>
<dbReference type="STRING" id="346185.AAY42_08695"/>
<dbReference type="AlphaFoldDB" id="A0A0Q0WWW2"/>
<gene>
    <name evidence="1" type="ORF">AAY42_08695</name>
</gene>
<evidence type="ECO:0000313" key="2">
    <source>
        <dbReference type="Proteomes" id="UP000050827"/>
    </source>
</evidence>
<comment type="caution">
    <text evidence="1">The sequence shown here is derived from an EMBL/GenBank/DDBJ whole genome shotgun (WGS) entry which is preliminary data.</text>
</comment>